<evidence type="ECO:0000313" key="3">
    <source>
        <dbReference type="Proteomes" id="UP000265520"/>
    </source>
</evidence>
<feature type="compositionally biased region" description="Polar residues" evidence="1">
    <location>
        <begin position="32"/>
        <end position="45"/>
    </location>
</feature>
<dbReference type="Proteomes" id="UP000265520">
    <property type="component" value="Unassembled WGS sequence"/>
</dbReference>
<dbReference type="EMBL" id="LXQA011061386">
    <property type="protein sequence ID" value="MCI83199.1"/>
    <property type="molecule type" value="Genomic_DNA"/>
</dbReference>
<evidence type="ECO:0000256" key="1">
    <source>
        <dbReference type="SAM" id="MobiDB-lite"/>
    </source>
</evidence>
<keyword evidence="3" id="KW-1185">Reference proteome</keyword>
<sequence length="73" mass="6980">DKGNASTGQGIGNQDEAVVGSEAEGNAIGTEGNANIGQGIGTQSEAVHGTEAGIGTQSETVHGTEAEGQGIGT</sequence>
<feature type="region of interest" description="Disordered" evidence="1">
    <location>
        <begin position="1"/>
        <end position="73"/>
    </location>
</feature>
<accession>A0A392V7G4</accession>
<evidence type="ECO:0000313" key="2">
    <source>
        <dbReference type="EMBL" id="MCI83199.1"/>
    </source>
</evidence>
<organism evidence="2 3">
    <name type="scientific">Trifolium medium</name>
    <dbReference type="NCBI Taxonomy" id="97028"/>
    <lineage>
        <taxon>Eukaryota</taxon>
        <taxon>Viridiplantae</taxon>
        <taxon>Streptophyta</taxon>
        <taxon>Embryophyta</taxon>
        <taxon>Tracheophyta</taxon>
        <taxon>Spermatophyta</taxon>
        <taxon>Magnoliopsida</taxon>
        <taxon>eudicotyledons</taxon>
        <taxon>Gunneridae</taxon>
        <taxon>Pentapetalae</taxon>
        <taxon>rosids</taxon>
        <taxon>fabids</taxon>
        <taxon>Fabales</taxon>
        <taxon>Fabaceae</taxon>
        <taxon>Papilionoideae</taxon>
        <taxon>50 kb inversion clade</taxon>
        <taxon>NPAAA clade</taxon>
        <taxon>Hologalegina</taxon>
        <taxon>IRL clade</taxon>
        <taxon>Trifolieae</taxon>
        <taxon>Trifolium</taxon>
    </lineage>
</organism>
<feature type="non-terminal residue" evidence="2">
    <location>
        <position position="1"/>
    </location>
</feature>
<comment type="caution">
    <text evidence="2">The sequence shown here is derived from an EMBL/GenBank/DDBJ whole genome shotgun (WGS) entry which is preliminary data.</text>
</comment>
<dbReference type="AlphaFoldDB" id="A0A392V7G4"/>
<protein>
    <submittedName>
        <fullName evidence="2">Uncharacterized protein</fullName>
    </submittedName>
</protein>
<name>A0A392V7G4_9FABA</name>
<proteinExistence type="predicted"/>
<reference evidence="2 3" key="1">
    <citation type="journal article" date="2018" name="Front. Plant Sci.">
        <title>Red Clover (Trifolium pratense) and Zigzag Clover (T. medium) - A Picture of Genomic Similarities and Differences.</title>
        <authorList>
            <person name="Dluhosova J."/>
            <person name="Istvanek J."/>
            <person name="Nedelnik J."/>
            <person name="Repkova J."/>
        </authorList>
    </citation>
    <scope>NUCLEOTIDE SEQUENCE [LARGE SCALE GENOMIC DNA]</scope>
    <source>
        <strain evidence="3">cv. 10/8</strain>
        <tissue evidence="2">Leaf</tissue>
    </source>
</reference>
<feature type="non-terminal residue" evidence="2">
    <location>
        <position position="73"/>
    </location>
</feature>